<sequence>MASGTTKPCGADRDVGVISPPGPVDGRGGGGRWRRSALYDSFELNAMVVRLNRLLASGSGDGGGAGGGGGAAAAARARRAGSWSPLCPRRYSAWSSALSVGAAGKETAGHSPDFVWLIPEEKRI</sequence>
<accession>Q10Q24</accession>
<name>Q10Q24_ORYSJ</name>
<dbReference type="AlphaFoldDB" id="Q10Q24"/>
<gene>
    <name evidence="2" type="ordered locus">LOC_Os03g11390</name>
</gene>
<reference evidence="2" key="2">
    <citation type="submission" date="2006-06" db="EMBL/GenBank/DDBJ databases">
        <authorList>
            <person name="Buell R."/>
            <person name="Wing R.A."/>
            <person name="McCombie W.A."/>
            <person name="Ouyang S."/>
        </authorList>
    </citation>
    <scope>NUCLEOTIDE SEQUENCE</scope>
</reference>
<feature type="region of interest" description="Disordered" evidence="1">
    <location>
        <begin position="1"/>
        <end position="31"/>
    </location>
</feature>
<evidence type="ECO:0000313" key="2">
    <source>
        <dbReference type="EMBL" id="ABF94611.1"/>
    </source>
</evidence>
<dbReference type="EMBL" id="DP000009">
    <property type="protein sequence ID" value="ABF94611.1"/>
    <property type="molecule type" value="Genomic_DNA"/>
</dbReference>
<organism evidence="2">
    <name type="scientific">Oryza sativa subsp. japonica</name>
    <name type="common">Rice</name>
    <dbReference type="NCBI Taxonomy" id="39947"/>
    <lineage>
        <taxon>Eukaryota</taxon>
        <taxon>Viridiplantae</taxon>
        <taxon>Streptophyta</taxon>
        <taxon>Embryophyta</taxon>
        <taxon>Tracheophyta</taxon>
        <taxon>Spermatophyta</taxon>
        <taxon>Magnoliopsida</taxon>
        <taxon>Liliopsida</taxon>
        <taxon>Poales</taxon>
        <taxon>Poaceae</taxon>
        <taxon>BOP clade</taxon>
        <taxon>Oryzoideae</taxon>
        <taxon>Oryzeae</taxon>
        <taxon>Oryzinae</taxon>
        <taxon>Oryza</taxon>
        <taxon>Oryza sativa</taxon>
    </lineage>
</organism>
<protein>
    <submittedName>
        <fullName evidence="2">Uncharacterized protein</fullName>
    </submittedName>
</protein>
<proteinExistence type="predicted"/>
<reference evidence="2" key="1">
    <citation type="journal article" date="2005" name="Genome Res.">
        <title>Sequence, annotation, and analysis of synteny between rice chromosome 3 and diverged grass species.</title>
        <authorList>
            <consortium name="Rice Chromosome 3 Sequencing Consortium"/>
            <person name="Buell C.R."/>
            <person name="Yuan Q."/>
            <person name="Ouyang S."/>
            <person name="Liu J."/>
            <person name="Zhu W."/>
            <person name="Wang A."/>
            <person name="Maiti R."/>
            <person name="Haas B."/>
            <person name="Wortman J."/>
            <person name="Pertea M."/>
            <person name="Jones K.M."/>
            <person name="Kim M."/>
            <person name="Overton L."/>
            <person name="Tsitrin T."/>
            <person name="Fadrosh D."/>
            <person name="Bera J."/>
            <person name="Weaver B."/>
            <person name="Jin S."/>
            <person name="Johri S."/>
            <person name="Reardon M."/>
            <person name="Webb K."/>
            <person name="Hill J."/>
            <person name="Moffat K."/>
            <person name="Tallon L."/>
            <person name="Van Aken S."/>
            <person name="Lewis M."/>
            <person name="Utterback T."/>
            <person name="Feldblyum T."/>
            <person name="Zismann V."/>
            <person name="Iobst S."/>
            <person name="Hsiao J."/>
            <person name="de Vazeille A.R."/>
            <person name="Salzberg S.L."/>
            <person name="White O."/>
            <person name="Fraser C."/>
            <person name="Yu Y."/>
            <person name="Kim H."/>
            <person name="Rambo T."/>
            <person name="Currie J."/>
            <person name="Collura K."/>
            <person name="Kernodle-Thompson S."/>
            <person name="Wei F."/>
            <person name="Kudrna K."/>
            <person name="Ammiraju J.S."/>
            <person name="Luo M."/>
            <person name="Goicoechea J.L."/>
            <person name="Wing R.A."/>
            <person name="Henry D."/>
            <person name="Oates R."/>
            <person name="Palmer M."/>
            <person name="Pries G."/>
            <person name="Saski C."/>
            <person name="Simmons J."/>
            <person name="Soderlund C."/>
            <person name="Nelson W."/>
            <person name="de la Bastide M."/>
            <person name="Spiegel L."/>
            <person name="Nascimento L."/>
            <person name="Huang E."/>
            <person name="Preston R."/>
            <person name="Zutavern T."/>
            <person name="Palmer L."/>
            <person name="O'Shaughnessy A."/>
            <person name="Dike S."/>
            <person name="McCombie W.R."/>
            <person name="Minx P."/>
            <person name="Cordum H."/>
            <person name="Wilson R."/>
            <person name="Jin W."/>
            <person name="Lee H.R."/>
            <person name="Jiang J."/>
            <person name="Jackson S."/>
        </authorList>
    </citation>
    <scope>NUCLEOTIDE SEQUENCE [LARGE SCALE GENOMIC DNA]</scope>
</reference>
<evidence type="ECO:0000256" key="1">
    <source>
        <dbReference type="SAM" id="MobiDB-lite"/>
    </source>
</evidence>